<dbReference type="Proteomes" id="UP000093391">
    <property type="component" value="Chromosome"/>
</dbReference>
<dbReference type="KEGG" id="ala:BFG52_13105"/>
<dbReference type="OrthoDB" id="5956716at2"/>
<dbReference type="RefSeq" id="WP_067557086.1">
    <property type="nucleotide sequence ID" value="NZ_CP016895.1"/>
</dbReference>
<dbReference type="EMBL" id="CP016895">
    <property type="protein sequence ID" value="AOA59200.1"/>
    <property type="molecule type" value="Genomic_DNA"/>
</dbReference>
<feature type="coiled-coil region" evidence="1">
    <location>
        <begin position="69"/>
        <end position="129"/>
    </location>
</feature>
<evidence type="ECO:0008006" key="5">
    <source>
        <dbReference type="Google" id="ProtNLM"/>
    </source>
</evidence>
<feature type="chain" id="PRO_5008539974" description="DUF1090 domain-containing protein" evidence="2">
    <location>
        <begin position="23"/>
        <end position="133"/>
    </location>
</feature>
<evidence type="ECO:0000313" key="3">
    <source>
        <dbReference type="EMBL" id="AOA59200.1"/>
    </source>
</evidence>
<dbReference type="PROSITE" id="PS51257">
    <property type="entry name" value="PROKAR_LIPOPROTEIN"/>
    <property type="match status" value="1"/>
</dbReference>
<evidence type="ECO:0000256" key="1">
    <source>
        <dbReference type="SAM" id="Coils"/>
    </source>
</evidence>
<gene>
    <name evidence="3" type="ORF">BFG52_13105</name>
</gene>
<feature type="signal peptide" evidence="2">
    <location>
        <begin position="1"/>
        <end position="22"/>
    </location>
</feature>
<sequence>MLQVKQGLCIVLGCVLSSPLWAAQSCQEKRQNIQTQITYAQQHGNSQRLAGLQRALSQVEQHCTDQQLQQDQADQVAKLQAKQQEKQAEITKLQGNIDKARSKGDFNKVGKYQRKIRDKQFEIQKLQQQIDQL</sequence>
<proteinExistence type="predicted"/>
<evidence type="ECO:0000256" key="2">
    <source>
        <dbReference type="SAM" id="SignalP"/>
    </source>
</evidence>
<keyword evidence="1" id="KW-0175">Coiled coil</keyword>
<name>A0A1B2M1X5_9GAMM</name>
<dbReference type="Pfam" id="PF06476">
    <property type="entry name" value="DUF1090"/>
    <property type="match status" value="1"/>
</dbReference>
<dbReference type="InterPro" id="IPR009468">
    <property type="entry name" value="DUF1090"/>
</dbReference>
<evidence type="ECO:0000313" key="4">
    <source>
        <dbReference type="Proteomes" id="UP000093391"/>
    </source>
</evidence>
<keyword evidence="2" id="KW-0732">Signal</keyword>
<dbReference type="AlphaFoldDB" id="A0A1B2M1X5"/>
<accession>A0A1B2M1X5</accession>
<keyword evidence="4" id="KW-1185">Reference proteome</keyword>
<dbReference type="STRING" id="1789224.BFG52_13105"/>
<reference evidence="3 4" key="1">
    <citation type="submission" date="2016-08" db="EMBL/GenBank/DDBJ databases">
        <authorList>
            <person name="Seilhamer J.J."/>
        </authorList>
    </citation>
    <scope>NUCLEOTIDE SEQUENCE [LARGE SCALE GENOMIC DNA]</scope>
    <source>
        <strain evidence="3 4">BRTC-1</strain>
    </source>
</reference>
<protein>
    <recommendedName>
        <fullName evidence="5">DUF1090 domain-containing protein</fullName>
    </recommendedName>
</protein>
<organism evidence="3 4">
    <name type="scientific">Acinetobacter larvae</name>
    <dbReference type="NCBI Taxonomy" id="1789224"/>
    <lineage>
        <taxon>Bacteria</taxon>
        <taxon>Pseudomonadati</taxon>
        <taxon>Pseudomonadota</taxon>
        <taxon>Gammaproteobacteria</taxon>
        <taxon>Moraxellales</taxon>
        <taxon>Moraxellaceae</taxon>
        <taxon>Acinetobacter</taxon>
    </lineage>
</organism>